<feature type="region of interest" description="Disordered" evidence="1">
    <location>
        <begin position="47"/>
        <end position="87"/>
    </location>
</feature>
<organism evidence="2 3">
    <name type="scientific">Coemansia biformis</name>
    <dbReference type="NCBI Taxonomy" id="1286918"/>
    <lineage>
        <taxon>Eukaryota</taxon>
        <taxon>Fungi</taxon>
        <taxon>Fungi incertae sedis</taxon>
        <taxon>Zoopagomycota</taxon>
        <taxon>Kickxellomycotina</taxon>
        <taxon>Kickxellomycetes</taxon>
        <taxon>Kickxellales</taxon>
        <taxon>Kickxellaceae</taxon>
        <taxon>Coemansia</taxon>
    </lineage>
</organism>
<comment type="caution">
    <text evidence="2">The sequence shown here is derived from an EMBL/GenBank/DDBJ whole genome shotgun (WGS) entry which is preliminary data.</text>
</comment>
<feature type="compositionally biased region" description="Low complexity" evidence="1">
    <location>
        <begin position="66"/>
        <end position="87"/>
    </location>
</feature>
<feature type="non-terminal residue" evidence="2">
    <location>
        <position position="1"/>
    </location>
</feature>
<feature type="non-terminal residue" evidence="2">
    <location>
        <position position="87"/>
    </location>
</feature>
<accession>A0A9W7YAJ1</accession>
<dbReference type="AlphaFoldDB" id="A0A9W7YAJ1"/>
<reference evidence="2" key="1">
    <citation type="submission" date="2022-07" db="EMBL/GenBank/DDBJ databases">
        <title>Phylogenomic reconstructions and comparative analyses of Kickxellomycotina fungi.</title>
        <authorList>
            <person name="Reynolds N.K."/>
            <person name="Stajich J.E."/>
            <person name="Barry K."/>
            <person name="Grigoriev I.V."/>
            <person name="Crous P."/>
            <person name="Smith M.E."/>
        </authorList>
    </citation>
    <scope>NUCLEOTIDE SEQUENCE</scope>
    <source>
        <strain evidence="2">BCRC 34381</strain>
    </source>
</reference>
<dbReference type="Proteomes" id="UP001143981">
    <property type="component" value="Unassembled WGS sequence"/>
</dbReference>
<keyword evidence="3" id="KW-1185">Reference proteome</keyword>
<evidence type="ECO:0000313" key="3">
    <source>
        <dbReference type="Proteomes" id="UP001143981"/>
    </source>
</evidence>
<name>A0A9W7YAJ1_9FUNG</name>
<dbReference type="EMBL" id="JANBOI010000760">
    <property type="protein sequence ID" value="KAJ1728691.1"/>
    <property type="molecule type" value="Genomic_DNA"/>
</dbReference>
<proteinExistence type="predicted"/>
<evidence type="ECO:0000313" key="2">
    <source>
        <dbReference type="EMBL" id="KAJ1728691.1"/>
    </source>
</evidence>
<protein>
    <submittedName>
        <fullName evidence="2">Uncharacterized protein</fullName>
    </submittedName>
</protein>
<sequence length="87" mass="9888">LPVWQQRRRIRRGLCGRARVGRVVLLWQQHGAERVAGRAVPVLRQRGPAVERGYRRHHPRPRPQRLQRVDVQPVPADSPSALAAAAL</sequence>
<gene>
    <name evidence="2" type="ORF">LPJ61_003901</name>
</gene>
<feature type="compositionally biased region" description="Basic residues" evidence="1">
    <location>
        <begin position="54"/>
        <end position="65"/>
    </location>
</feature>
<evidence type="ECO:0000256" key="1">
    <source>
        <dbReference type="SAM" id="MobiDB-lite"/>
    </source>
</evidence>